<dbReference type="InterPro" id="IPR002347">
    <property type="entry name" value="SDR_fam"/>
</dbReference>
<dbReference type="GO" id="GO:0016616">
    <property type="term" value="F:oxidoreductase activity, acting on the CH-OH group of donors, NAD or NADP as acceptor"/>
    <property type="evidence" value="ECO:0007669"/>
    <property type="project" value="InterPro"/>
</dbReference>
<dbReference type="Pfam" id="PF13561">
    <property type="entry name" value="adh_short_C2"/>
    <property type="match status" value="1"/>
</dbReference>
<dbReference type="EMBL" id="VDGT01000013">
    <property type="protein sequence ID" value="TNM28429.1"/>
    <property type="molecule type" value="Genomic_DNA"/>
</dbReference>
<dbReference type="InterPro" id="IPR036291">
    <property type="entry name" value="NAD(P)-bd_dom_sf"/>
</dbReference>
<dbReference type="CDD" id="cd05324">
    <property type="entry name" value="carb_red_PTCR-like_SDR_c"/>
    <property type="match status" value="1"/>
</dbReference>
<evidence type="ECO:0000256" key="3">
    <source>
        <dbReference type="ARBA" id="ARBA00023002"/>
    </source>
</evidence>
<evidence type="ECO:0000313" key="4">
    <source>
        <dbReference type="EMBL" id="TNM28429.1"/>
    </source>
</evidence>
<organism evidence="4 5">
    <name type="scientific">Streptomyces sedi</name>
    <dbReference type="NCBI Taxonomy" id="555059"/>
    <lineage>
        <taxon>Bacteria</taxon>
        <taxon>Bacillati</taxon>
        <taxon>Actinomycetota</taxon>
        <taxon>Actinomycetes</taxon>
        <taxon>Kitasatosporales</taxon>
        <taxon>Streptomycetaceae</taxon>
        <taxon>Streptomyces</taxon>
    </lineage>
</organism>
<accession>A0A5C4V016</accession>
<dbReference type="OrthoDB" id="9781117at2"/>
<keyword evidence="2" id="KW-0521">NADP</keyword>
<keyword evidence="5" id="KW-1185">Reference proteome</keyword>
<dbReference type="InterPro" id="IPR045313">
    <property type="entry name" value="CBR1-like"/>
</dbReference>
<protein>
    <submittedName>
        <fullName evidence="4">SDR family oxidoreductase</fullName>
    </submittedName>
</protein>
<evidence type="ECO:0000313" key="5">
    <source>
        <dbReference type="Proteomes" id="UP000311713"/>
    </source>
</evidence>
<dbReference type="PROSITE" id="PS00061">
    <property type="entry name" value="ADH_SHORT"/>
    <property type="match status" value="1"/>
</dbReference>
<evidence type="ECO:0000256" key="1">
    <source>
        <dbReference type="ARBA" id="ARBA00006484"/>
    </source>
</evidence>
<evidence type="ECO:0000256" key="2">
    <source>
        <dbReference type="ARBA" id="ARBA00022857"/>
    </source>
</evidence>
<name>A0A5C4V016_9ACTN</name>
<gene>
    <name evidence="4" type="ORF">FH715_17890</name>
</gene>
<dbReference type="AlphaFoldDB" id="A0A5C4V016"/>
<sequence>MNNSTKRTALVTGANKGIGLETARQLAEAGYTVWIGSRDPDQGRAAAETLSTHGEIRVVVLDVTDENSVHSAAAEIGAAHESLDVLVNNAAVAKVEGEGPPSAVSLETVREDLEVNFFGPLRVTQAFLPLIKESPEGRIVNVSSKMASLSPLDDPESIQRAAQRAFPVFAYPVSKTALNSLTGWLAAELADTPIKVNSVCPGANKTDMNSDPSGQHPSEGAKVAVHAATLHADGPTGSFFDIDGPAPW</sequence>
<reference evidence="4 5" key="1">
    <citation type="submission" date="2019-06" db="EMBL/GenBank/DDBJ databases">
        <title>Draft genome of Streptomyces sedi sp. JCM16909.</title>
        <authorList>
            <person name="Klykleung N."/>
            <person name="Tanasupawat S."/>
            <person name="Kudo T."/>
            <person name="Yuki M."/>
            <person name="Ohkuma M."/>
        </authorList>
    </citation>
    <scope>NUCLEOTIDE SEQUENCE [LARGE SCALE GENOMIC DNA]</scope>
    <source>
        <strain evidence="4 5">JCM 16909</strain>
    </source>
</reference>
<proteinExistence type="inferred from homology"/>
<dbReference type="Proteomes" id="UP000311713">
    <property type="component" value="Unassembled WGS sequence"/>
</dbReference>
<dbReference type="PRINTS" id="PR00080">
    <property type="entry name" value="SDRFAMILY"/>
</dbReference>
<dbReference type="Gene3D" id="3.40.50.720">
    <property type="entry name" value="NAD(P)-binding Rossmann-like Domain"/>
    <property type="match status" value="1"/>
</dbReference>
<dbReference type="SUPFAM" id="SSF51735">
    <property type="entry name" value="NAD(P)-binding Rossmann-fold domains"/>
    <property type="match status" value="1"/>
</dbReference>
<keyword evidence="3" id="KW-0560">Oxidoreductase</keyword>
<dbReference type="InterPro" id="IPR020904">
    <property type="entry name" value="Sc_DH/Rdtase_CS"/>
</dbReference>
<comment type="caution">
    <text evidence="4">The sequence shown here is derived from an EMBL/GenBank/DDBJ whole genome shotgun (WGS) entry which is preliminary data.</text>
</comment>
<dbReference type="PANTHER" id="PTHR43490:SF99">
    <property type="entry name" value="SHORT-CHAIN DEHYDROGENASE_REDUCTASE"/>
    <property type="match status" value="1"/>
</dbReference>
<dbReference type="PRINTS" id="PR00081">
    <property type="entry name" value="GDHRDH"/>
</dbReference>
<comment type="similarity">
    <text evidence="1">Belongs to the short-chain dehydrogenases/reductases (SDR) family.</text>
</comment>
<dbReference type="PANTHER" id="PTHR43490">
    <property type="entry name" value="(+)-NEOMENTHOL DEHYDROGENASE"/>
    <property type="match status" value="1"/>
</dbReference>
<dbReference type="RefSeq" id="WP_139646496.1">
    <property type="nucleotide sequence ID" value="NZ_BAAAZS010000040.1"/>
</dbReference>